<dbReference type="AlphaFoldDB" id="A0A1F6YWT2"/>
<proteinExistence type="predicted"/>
<name>A0A1F6YWT2_9BACT</name>
<accession>A0A1F6YWT2</accession>
<comment type="caution">
    <text evidence="2">The sequence shown here is derived from an EMBL/GenBank/DDBJ whole genome shotgun (WGS) entry which is preliminary data.</text>
</comment>
<keyword evidence="1" id="KW-0472">Membrane</keyword>
<gene>
    <name evidence="2" type="ORF">A2456_02215</name>
</gene>
<dbReference type="Proteomes" id="UP000178975">
    <property type="component" value="Unassembled WGS sequence"/>
</dbReference>
<evidence type="ECO:0000313" key="3">
    <source>
        <dbReference type="Proteomes" id="UP000178975"/>
    </source>
</evidence>
<evidence type="ECO:0000313" key="2">
    <source>
        <dbReference type="EMBL" id="OGJ10818.1"/>
    </source>
</evidence>
<protein>
    <submittedName>
        <fullName evidence="2">Uncharacterized protein</fullName>
    </submittedName>
</protein>
<organism evidence="2 3">
    <name type="scientific">Candidatus Nomurabacteria bacterium RIFOXYC2_FULL_36_19</name>
    <dbReference type="NCBI Taxonomy" id="1801806"/>
    <lineage>
        <taxon>Bacteria</taxon>
        <taxon>Candidatus Nomuraibacteriota</taxon>
    </lineage>
</organism>
<evidence type="ECO:0000256" key="1">
    <source>
        <dbReference type="SAM" id="Phobius"/>
    </source>
</evidence>
<dbReference type="EMBL" id="MFWE01000002">
    <property type="protein sequence ID" value="OGJ10818.1"/>
    <property type="molecule type" value="Genomic_DNA"/>
</dbReference>
<feature type="transmembrane region" description="Helical" evidence="1">
    <location>
        <begin position="50"/>
        <end position="68"/>
    </location>
</feature>
<reference evidence="2 3" key="1">
    <citation type="journal article" date="2016" name="Nat. Commun.">
        <title>Thousands of microbial genomes shed light on interconnected biogeochemical processes in an aquifer system.</title>
        <authorList>
            <person name="Anantharaman K."/>
            <person name="Brown C.T."/>
            <person name="Hug L.A."/>
            <person name="Sharon I."/>
            <person name="Castelle C.J."/>
            <person name="Probst A.J."/>
            <person name="Thomas B.C."/>
            <person name="Singh A."/>
            <person name="Wilkins M.J."/>
            <person name="Karaoz U."/>
            <person name="Brodie E.L."/>
            <person name="Williams K.H."/>
            <person name="Hubbard S.S."/>
            <person name="Banfield J.F."/>
        </authorList>
    </citation>
    <scope>NUCLEOTIDE SEQUENCE [LARGE SCALE GENOMIC DNA]</scope>
</reference>
<keyword evidence="1" id="KW-0812">Transmembrane</keyword>
<sequence length="69" mass="7715">MSKAHKCAKISLQINSRPNPLESLRIWSKNSLQGKEPFVRVLVASHNRKRLWVVFGPSPGGGLFVYLLG</sequence>
<keyword evidence="1" id="KW-1133">Transmembrane helix</keyword>